<comment type="caution">
    <text evidence="1">The sequence shown here is derived from an EMBL/GenBank/DDBJ whole genome shotgun (WGS) entry which is preliminary data.</text>
</comment>
<name>A0A498KEU5_MALDO</name>
<accession>A0A498KEU5</accession>
<dbReference type="AlphaFoldDB" id="A0A498KEU5"/>
<proteinExistence type="predicted"/>
<reference evidence="1 2" key="1">
    <citation type="submission" date="2018-10" db="EMBL/GenBank/DDBJ databases">
        <title>A high-quality apple genome assembly.</title>
        <authorList>
            <person name="Hu J."/>
        </authorList>
    </citation>
    <scope>NUCLEOTIDE SEQUENCE [LARGE SCALE GENOMIC DNA]</scope>
    <source>
        <strain evidence="2">cv. HFTH1</strain>
        <tissue evidence="1">Young leaf</tissue>
    </source>
</reference>
<keyword evidence="2" id="KW-1185">Reference proteome</keyword>
<gene>
    <name evidence="1" type="ORF">DVH24_018180</name>
</gene>
<evidence type="ECO:0000313" key="1">
    <source>
        <dbReference type="EMBL" id="RXI06138.1"/>
    </source>
</evidence>
<organism evidence="1 2">
    <name type="scientific">Malus domestica</name>
    <name type="common">Apple</name>
    <name type="synonym">Pyrus malus</name>
    <dbReference type="NCBI Taxonomy" id="3750"/>
    <lineage>
        <taxon>Eukaryota</taxon>
        <taxon>Viridiplantae</taxon>
        <taxon>Streptophyta</taxon>
        <taxon>Embryophyta</taxon>
        <taxon>Tracheophyta</taxon>
        <taxon>Spermatophyta</taxon>
        <taxon>Magnoliopsida</taxon>
        <taxon>eudicotyledons</taxon>
        <taxon>Gunneridae</taxon>
        <taxon>Pentapetalae</taxon>
        <taxon>rosids</taxon>
        <taxon>fabids</taxon>
        <taxon>Rosales</taxon>
        <taxon>Rosaceae</taxon>
        <taxon>Amygdaloideae</taxon>
        <taxon>Maleae</taxon>
        <taxon>Malus</taxon>
    </lineage>
</organism>
<dbReference type="EMBL" id="RDQH01000328">
    <property type="protein sequence ID" value="RXI06138.1"/>
    <property type="molecule type" value="Genomic_DNA"/>
</dbReference>
<evidence type="ECO:0008006" key="3">
    <source>
        <dbReference type="Google" id="ProtNLM"/>
    </source>
</evidence>
<dbReference type="Proteomes" id="UP000290289">
    <property type="component" value="Chromosome 2"/>
</dbReference>
<sequence>MVIIPIKGRTQCTRLPLYAGSGRGECRLALPPFYGEAAPKSQTRDLLLMGEGTCHRTKCDLYGKSKEEAMTEYIVKVKQLQQQEVAST</sequence>
<protein>
    <recommendedName>
        <fullName evidence="3">ACB domain-containing protein</fullName>
    </recommendedName>
</protein>
<evidence type="ECO:0000313" key="2">
    <source>
        <dbReference type="Proteomes" id="UP000290289"/>
    </source>
</evidence>